<dbReference type="NCBIfam" id="TIGR03828">
    <property type="entry name" value="pfkB"/>
    <property type="match status" value="1"/>
</dbReference>
<comment type="similarity">
    <text evidence="7">Belongs to the carbohydrate kinase PfkB family. LacC subfamily.</text>
</comment>
<dbReference type="NCBIfam" id="TIGR03168">
    <property type="entry name" value="1-PFK"/>
    <property type="match status" value="1"/>
</dbReference>
<dbReference type="PIRSF" id="PIRSF000535">
    <property type="entry name" value="1PFK/6PFK/LacC"/>
    <property type="match status" value="1"/>
</dbReference>
<dbReference type="RefSeq" id="WP_157296176.1">
    <property type="nucleotide sequence ID" value="NZ_JBHTCT010000026.1"/>
</dbReference>
<comment type="similarity">
    <text evidence="1">Belongs to the carbohydrate kinase pfkB family.</text>
</comment>
<gene>
    <name evidence="10" type="primary">pfkB</name>
    <name evidence="10" type="ORF">ACFQQH_09005</name>
</gene>
<comment type="function">
    <text evidence="8">Catalyzes the ATP-dependent phosphorylation of fructose-l-phosphate to fructose-l,6-bisphosphate.</text>
</comment>
<dbReference type="SUPFAM" id="SSF53613">
    <property type="entry name" value="Ribokinase-like"/>
    <property type="match status" value="1"/>
</dbReference>
<name>A0ABW2NDP5_9BACL</name>
<evidence type="ECO:0000256" key="5">
    <source>
        <dbReference type="ARBA" id="ARBA00022840"/>
    </source>
</evidence>
<evidence type="ECO:0000256" key="8">
    <source>
        <dbReference type="RuleBase" id="RU369061"/>
    </source>
</evidence>
<dbReference type="Gene3D" id="3.40.1190.20">
    <property type="match status" value="1"/>
</dbReference>
<evidence type="ECO:0000313" key="10">
    <source>
        <dbReference type="EMBL" id="MFC7365253.1"/>
    </source>
</evidence>
<dbReference type="Pfam" id="PF00294">
    <property type="entry name" value="PfkB"/>
    <property type="match status" value="1"/>
</dbReference>
<dbReference type="GO" id="GO:0008662">
    <property type="term" value="F:1-phosphofructokinase activity"/>
    <property type="evidence" value="ECO:0007669"/>
    <property type="project" value="UniProtKB-EC"/>
</dbReference>
<dbReference type="EC" id="2.7.1.144" evidence="7"/>
<dbReference type="InterPro" id="IPR002173">
    <property type="entry name" value="Carboh/pur_kinase_PfkB_CS"/>
</dbReference>
<keyword evidence="5 7" id="KW-0067">ATP-binding</keyword>
<keyword evidence="2 7" id="KW-0808">Transferase</keyword>
<evidence type="ECO:0000256" key="3">
    <source>
        <dbReference type="ARBA" id="ARBA00022741"/>
    </source>
</evidence>
<comment type="caution">
    <text evidence="10">The sequence shown here is derived from an EMBL/GenBank/DDBJ whole genome shotgun (WGS) entry which is preliminary data.</text>
</comment>
<evidence type="ECO:0000313" key="11">
    <source>
        <dbReference type="Proteomes" id="UP001596483"/>
    </source>
</evidence>
<dbReference type="InterPro" id="IPR029056">
    <property type="entry name" value="Ribokinase-like"/>
</dbReference>
<dbReference type="InterPro" id="IPR022463">
    <property type="entry name" value="1-PFruKinase"/>
</dbReference>
<accession>A0ABW2NDP5</accession>
<comment type="pathway">
    <text evidence="7">Carbohydrate metabolism; D-tagatose 6-phosphate degradation; D-glyceraldehyde 3-phosphate and glycerone phosphate from D-tagatose 6-phosphate: step 1/2.</text>
</comment>
<keyword evidence="7" id="KW-0423">Lactose metabolism</keyword>
<dbReference type="PANTHER" id="PTHR46566:SF2">
    <property type="entry name" value="ATP-DEPENDENT 6-PHOSPHOFRUCTOKINASE ISOZYME 2"/>
    <property type="match status" value="1"/>
</dbReference>
<organism evidence="10 11">
    <name type="scientific">Bhargavaea changchunensis</name>
    <dbReference type="NCBI Taxonomy" id="2134037"/>
    <lineage>
        <taxon>Bacteria</taxon>
        <taxon>Bacillati</taxon>
        <taxon>Bacillota</taxon>
        <taxon>Bacilli</taxon>
        <taxon>Bacillales</taxon>
        <taxon>Caryophanaceae</taxon>
        <taxon>Bhargavaea</taxon>
    </lineage>
</organism>
<dbReference type="InterPro" id="IPR017583">
    <property type="entry name" value="Tagatose/fructose_Pkinase"/>
</dbReference>
<evidence type="ECO:0000256" key="2">
    <source>
        <dbReference type="ARBA" id="ARBA00022679"/>
    </source>
</evidence>
<dbReference type="PROSITE" id="PS00584">
    <property type="entry name" value="PFKB_KINASES_2"/>
    <property type="match status" value="1"/>
</dbReference>
<dbReference type="PANTHER" id="PTHR46566">
    <property type="entry name" value="1-PHOSPHOFRUCTOKINASE-RELATED"/>
    <property type="match status" value="1"/>
</dbReference>
<dbReference type="EMBL" id="JBHTCT010000026">
    <property type="protein sequence ID" value="MFC7365253.1"/>
    <property type="molecule type" value="Genomic_DNA"/>
</dbReference>
<evidence type="ECO:0000256" key="4">
    <source>
        <dbReference type="ARBA" id="ARBA00022777"/>
    </source>
</evidence>
<sequence length="309" mass="33044">MILTVTLNAAIDKVYRLNKMLSGEVNRVVSVTPSAGGKGLNVSRVARLLGAEILATGMIGGRNGQRILDLMKEEGLKSDFLEVPIESRICLNIIDDAGASTELLEPGDSVDEEIVEAFITHFKALAEAAKVITLSGSGLKGMPKDIYARLVEVAQEAGKPVILDSSGEWLSEGLQAMPTLIKPNRDEMIQLAGSDLDDQALIDFCRSYIQAGIRYVVVSLGSEGALLVSREGSFRARPPKLDVVNTVGSGDAMVAGLSIGLLQGSDPDEMLRRSVAVSAANTLTEQTGFVETEEVERLYQAILVERIGE</sequence>
<evidence type="ECO:0000256" key="6">
    <source>
        <dbReference type="ARBA" id="ARBA00047745"/>
    </source>
</evidence>
<evidence type="ECO:0000256" key="1">
    <source>
        <dbReference type="ARBA" id="ARBA00005380"/>
    </source>
</evidence>
<protein>
    <recommendedName>
        <fullName evidence="7">Tagatose-6-phosphate kinase</fullName>
        <ecNumber evidence="7">2.7.1.144</ecNumber>
    </recommendedName>
</protein>
<keyword evidence="4 8" id="KW-0418">Kinase</keyword>
<evidence type="ECO:0000256" key="7">
    <source>
        <dbReference type="PIRNR" id="PIRNR000535"/>
    </source>
</evidence>
<dbReference type="CDD" id="cd01164">
    <property type="entry name" value="FruK_PfkB_like"/>
    <property type="match status" value="1"/>
</dbReference>
<evidence type="ECO:0000259" key="9">
    <source>
        <dbReference type="Pfam" id="PF00294"/>
    </source>
</evidence>
<comment type="catalytic activity">
    <reaction evidence="6 8">
        <text>beta-D-fructose 1-phosphate + ATP = beta-D-fructose 1,6-bisphosphate + ADP + H(+)</text>
        <dbReference type="Rhea" id="RHEA:14213"/>
        <dbReference type="ChEBI" id="CHEBI:15378"/>
        <dbReference type="ChEBI" id="CHEBI:30616"/>
        <dbReference type="ChEBI" id="CHEBI:32966"/>
        <dbReference type="ChEBI" id="CHEBI:138881"/>
        <dbReference type="ChEBI" id="CHEBI:456216"/>
        <dbReference type="EC" id="2.7.1.56"/>
    </reaction>
</comment>
<comment type="catalytic activity">
    <reaction evidence="7">
        <text>D-tagatofuranose 6-phosphate + ATP = D-tagatofuranose 1,6-bisphosphate + ADP + H(+)</text>
        <dbReference type="Rhea" id="RHEA:12420"/>
        <dbReference type="ChEBI" id="CHEBI:15378"/>
        <dbReference type="ChEBI" id="CHEBI:30616"/>
        <dbReference type="ChEBI" id="CHEBI:58694"/>
        <dbReference type="ChEBI" id="CHEBI:58695"/>
        <dbReference type="ChEBI" id="CHEBI:456216"/>
        <dbReference type="EC" id="2.7.1.144"/>
    </reaction>
</comment>
<dbReference type="Proteomes" id="UP001596483">
    <property type="component" value="Unassembled WGS sequence"/>
</dbReference>
<keyword evidence="11" id="KW-1185">Reference proteome</keyword>
<dbReference type="InterPro" id="IPR011611">
    <property type="entry name" value="PfkB_dom"/>
</dbReference>
<reference evidence="11" key="1">
    <citation type="journal article" date="2019" name="Int. J. Syst. Evol. Microbiol.">
        <title>The Global Catalogue of Microorganisms (GCM) 10K type strain sequencing project: providing services to taxonomists for standard genome sequencing and annotation.</title>
        <authorList>
            <consortium name="The Broad Institute Genomics Platform"/>
            <consortium name="The Broad Institute Genome Sequencing Center for Infectious Disease"/>
            <person name="Wu L."/>
            <person name="Ma J."/>
        </authorList>
    </citation>
    <scope>NUCLEOTIDE SEQUENCE [LARGE SCALE GENOMIC DNA]</scope>
    <source>
        <strain evidence="11">JCM 4738</strain>
    </source>
</reference>
<proteinExistence type="inferred from homology"/>
<feature type="domain" description="Carbohydrate kinase PfkB" evidence="9">
    <location>
        <begin position="8"/>
        <end position="289"/>
    </location>
</feature>
<keyword evidence="3 7" id="KW-0547">Nucleotide-binding</keyword>